<dbReference type="OrthoDB" id="9794260at2"/>
<sequence>MADSTTAFENGEAGDANRVRKAAVREAVQRYLLRHPQASDTSAGIGAWWLVEAGVEAAPALVEQVLEAMVREGQIGRIRLADDTVIYTRRPASDQIQG</sequence>
<comment type="caution">
    <text evidence="1">The sequence shown here is derived from an EMBL/GenBank/DDBJ whole genome shotgun (WGS) entry which is preliminary data.</text>
</comment>
<protein>
    <submittedName>
        <fullName evidence="1">Uncharacterized protein</fullName>
    </submittedName>
</protein>
<evidence type="ECO:0000313" key="1">
    <source>
        <dbReference type="EMBL" id="RNF86186.1"/>
    </source>
</evidence>
<dbReference type="EMBL" id="RIBS01000001">
    <property type="protein sequence ID" value="RNF86186.1"/>
    <property type="molecule type" value="Genomic_DNA"/>
</dbReference>
<dbReference type="Proteomes" id="UP000267049">
    <property type="component" value="Unassembled WGS sequence"/>
</dbReference>
<reference evidence="1 2" key="1">
    <citation type="submission" date="2018-11" db="EMBL/GenBank/DDBJ databases">
        <title>Lysobacter cryohumiis sp. nov., isolated from soil in the Tianshan Mountains, Xinjiang, China.</title>
        <authorList>
            <person name="Luo Y."/>
            <person name="Sheng H."/>
        </authorList>
    </citation>
    <scope>NUCLEOTIDE SEQUENCE [LARGE SCALE GENOMIC DNA]</scope>
    <source>
        <strain evidence="1 2">ZS60</strain>
    </source>
</reference>
<evidence type="ECO:0000313" key="2">
    <source>
        <dbReference type="Proteomes" id="UP000267049"/>
    </source>
</evidence>
<gene>
    <name evidence="1" type="ORF">EER27_01810</name>
</gene>
<keyword evidence="2" id="KW-1185">Reference proteome</keyword>
<dbReference type="RefSeq" id="WP_123086305.1">
    <property type="nucleotide sequence ID" value="NZ_RIBS01000001.1"/>
</dbReference>
<accession>A0A3M8T373</accession>
<organism evidence="1 2">
    <name type="scientific">Montanilutibacter psychrotolerans</name>
    <dbReference type="NCBI Taxonomy" id="1327343"/>
    <lineage>
        <taxon>Bacteria</taxon>
        <taxon>Pseudomonadati</taxon>
        <taxon>Pseudomonadota</taxon>
        <taxon>Gammaproteobacteria</taxon>
        <taxon>Lysobacterales</taxon>
        <taxon>Lysobacteraceae</taxon>
        <taxon>Montanilutibacter</taxon>
    </lineage>
</organism>
<dbReference type="AlphaFoldDB" id="A0A3M8T373"/>
<name>A0A3M8T373_9GAMM</name>
<proteinExistence type="predicted"/>